<dbReference type="PRINTS" id="PR00420">
    <property type="entry name" value="RNGMNOXGNASE"/>
</dbReference>
<dbReference type="PANTHER" id="PTHR43004:SF19">
    <property type="entry name" value="BINDING MONOOXYGENASE, PUTATIVE (JCVI)-RELATED"/>
    <property type="match status" value="1"/>
</dbReference>
<dbReference type="Pfam" id="PF01494">
    <property type="entry name" value="FAD_binding_3"/>
    <property type="match status" value="1"/>
</dbReference>
<evidence type="ECO:0000256" key="1">
    <source>
        <dbReference type="ARBA" id="ARBA00001974"/>
    </source>
</evidence>
<dbReference type="Proteomes" id="UP000517523">
    <property type="component" value="Unassembled WGS sequence"/>
</dbReference>
<dbReference type="Gene3D" id="3.30.9.10">
    <property type="entry name" value="D-Amino Acid Oxidase, subunit A, domain 2"/>
    <property type="match status" value="1"/>
</dbReference>
<dbReference type="PANTHER" id="PTHR43004">
    <property type="entry name" value="TRK SYSTEM POTASSIUM UPTAKE PROTEIN"/>
    <property type="match status" value="1"/>
</dbReference>
<dbReference type="RefSeq" id="WP_183582766.1">
    <property type="nucleotide sequence ID" value="NZ_JACHXJ010000002.1"/>
</dbReference>
<dbReference type="Gene3D" id="3.40.30.120">
    <property type="match status" value="1"/>
</dbReference>
<evidence type="ECO:0000313" key="6">
    <source>
        <dbReference type="Proteomes" id="UP000517523"/>
    </source>
</evidence>
<reference evidence="5 6" key="1">
    <citation type="submission" date="2020-08" db="EMBL/GenBank/DDBJ databases">
        <title>Genomic Encyclopedia of Type Strains, Phase III (KMG-III): the genomes of soil and plant-associated and newly described type strains.</title>
        <authorList>
            <person name="Whitman W."/>
        </authorList>
    </citation>
    <scope>NUCLEOTIDE SEQUENCE [LARGE SCALE GENOMIC DNA]</scope>
    <source>
        <strain evidence="5 6">CECT 5831</strain>
    </source>
</reference>
<keyword evidence="2" id="KW-0285">Flavoprotein</keyword>
<dbReference type="GO" id="GO:0016709">
    <property type="term" value="F:oxidoreductase activity, acting on paired donors, with incorporation or reduction of molecular oxygen, NAD(P)H as one donor, and incorporation of one atom of oxygen"/>
    <property type="evidence" value="ECO:0007669"/>
    <property type="project" value="UniProtKB-ARBA"/>
</dbReference>
<dbReference type="Pfam" id="PF21274">
    <property type="entry name" value="Rng_hyd_C"/>
    <property type="match status" value="1"/>
</dbReference>
<dbReference type="EMBL" id="JACHXJ010000002">
    <property type="protein sequence ID" value="MBB3128619.1"/>
    <property type="molecule type" value="Genomic_DNA"/>
</dbReference>
<comment type="cofactor">
    <cofactor evidence="1">
        <name>FAD</name>
        <dbReference type="ChEBI" id="CHEBI:57692"/>
    </cofactor>
</comment>
<gene>
    <name evidence="5" type="ORF">FHS19_003273</name>
</gene>
<organism evidence="5 6">
    <name type="scientific">Paenibacillus rhizosphaerae</name>
    <dbReference type="NCBI Taxonomy" id="297318"/>
    <lineage>
        <taxon>Bacteria</taxon>
        <taxon>Bacillati</taxon>
        <taxon>Bacillota</taxon>
        <taxon>Bacilli</taxon>
        <taxon>Bacillales</taxon>
        <taxon>Paenibacillaceae</taxon>
        <taxon>Paenibacillus</taxon>
    </lineage>
</organism>
<dbReference type="Gene3D" id="3.50.50.60">
    <property type="entry name" value="FAD/NAD(P)-binding domain"/>
    <property type="match status" value="1"/>
</dbReference>
<comment type="caution">
    <text evidence="5">The sequence shown here is derived from an EMBL/GenBank/DDBJ whole genome shotgun (WGS) entry which is preliminary data.</text>
</comment>
<dbReference type="GO" id="GO:0071949">
    <property type="term" value="F:FAD binding"/>
    <property type="evidence" value="ECO:0007669"/>
    <property type="project" value="InterPro"/>
</dbReference>
<dbReference type="InterPro" id="IPR036188">
    <property type="entry name" value="FAD/NAD-bd_sf"/>
</dbReference>
<dbReference type="InterPro" id="IPR050641">
    <property type="entry name" value="RIFMO-like"/>
</dbReference>
<proteinExistence type="predicted"/>
<sequence>MEKQQLPVLIVGGGLVGLSTALFLSHHDITSRVIERHRGTSIHPKARGINTRSMELFRPFQIEEQIRVAGAGLNKGGGCLLHANTLLEADFSTMKNLIQKLEKENDQLSPTIGSFTTQDLMEPILLQAIQERQGDVQFNMELVSFTQDERGVTAIVQNRETGTRETVFAQYLIAADGANSRIRQALGIQMSGRGTLSYNMNIYFRANLKPYVEGHEFSICNINHSKATGTLVSINHNDDLWTFHVNFDPTRGEGLSDFPDERCIQLIRTAVGDPKLDVEIISVLPWEAAVKVADHFQVGRIFLVGDAAHLMPPTGGFGGNSGIADGHNLAWKLAAVLKGTAAPELLNTYEIERKTVSHFTTEQAGLIANTGQLNMVSKKVSKAPVTSNNHVIMRYQYRSSAVIAEHTDSESNLSPYVEQLDGKPGTRAPHLWLEQNGQPISTIDLFHKNYVLLADEHSTWAYAAQYVSGELNLPIDMFTIGHIGNLQDPENQWHKTYQVPAGGAVLIRPDGFVAWRSCQIENSTEILSSVIRQLLSLEK</sequence>
<evidence type="ECO:0000313" key="5">
    <source>
        <dbReference type="EMBL" id="MBB3128619.1"/>
    </source>
</evidence>
<evidence type="ECO:0000256" key="2">
    <source>
        <dbReference type="ARBA" id="ARBA00022630"/>
    </source>
</evidence>
<accession>A0A839TTK6</accession>
<dbReference type="SUPFAM" id="SSF51905">
    <property type="entry name" value="FAD/NAD(P)-binding domain"/>
    <property type="match status" value="1"/>
</dbReference>
<dbReference type="InterPro" id="IPR002938">
    <property type="entry name" value="FAD-bd"/>
</dbReference>
<keyword evidence="3" id="KW-0274">FAD</keyword>
<name>A0A839TTK6_9BACL</name>
<evidence type="ECO:0000259" key="4">
    <source>
        <dbReference type="Pfam" id="PF01494"/>
    </source>
</evidence>
<protein>
    <submittedName>
        <fullName evidence="5">Putative polyketide hydroxylase</fullName>
    </submittedName>
</protein>
<dbReference type="AlphaFoldDB" id="A0A839TTK6"/>
<evidence type="ECO:0000256" key="3">
    <source>
        <dbReference type="ARBA" id="ARBA00022827"/>
    </source>
</evidence>
<feature type="domain" description="FAD-binding" evidence="4">
    <location>
        <begin position="6"/>
        <end position="361"/>
    </location>
</feature>